<dbReference type="GO" id="GO:0006581">
    <property type="term" value="P:acetylcholine catabolic process"/>
    <property type="evidence" value="ECO:0007669"/>
    <property type="project" value="TreeGrafter"/>
</dbReference>
<dbReference type="GO" id="GO:0019695">
    <property type="term" value="P:choline metabolic process"/>
    <property type="evidence" value="ECO:0007669"/>
    <property type="project" value="TreeGrafter"/>
</dbReference>
<dbReference type="InterPro" id="IPR019819">
    <property type="entry name" value="Carboxylesterase_B_CS"/>
</dbReference>
<keyword evidence="5" id="KW-0732">Signal</keyword>
<comment type="caution">
    <text evidence="7">The sequence shown here is derived from an EMBL/GenBank/DDBJ whole genome shotgun (WGS) entry which is preliminary data.</text>
</comment>
<reference evidence="7 8" key="1">
    <citation type="journal article" date="2020" name="Cell">
        <title>Large-Scale Comparative Analyses of Tick Genomes Elucidate Their Genetic Diversity and Vector Capacities.</title>
        <authorList>
            <consortium name="Tick Genome and Microbiome Consortium (TIGMIC)"/>
            <person name="Jia N."/>
            <person name="Wang J."/>
            <person name="Shi W."/>
            <person name="Du L."/>
            <person name="Sun Y."/>
            <person name="Zhan W."/>
            <person name="Jiang J.F."/>
            <person name="Wang Q."/>
            <person name="Zhang B."/>
            <person name="Ji P."/>
            <person name="Bell-Sakyi L."/>
            <person name="Cui X.M."/>
            <person name="Yuan T.T."/>
            <person name="Jiang B.G."/>
            <person name="Yang W.F."/>
            <person name="Lam T.T."/>
            <person name="Chang Q.C."/>
            <person name="Ding S.J."/>
            <person name="Wang X.J."/>
            <person name="Zhu J.G."/>
            <person name="Ruan X.D."/>
            <person name="Zhao L."/>
            <person name="Wei J.T."/>
            <person name="Ye R.Z."/>
            <person name="Que T.C."/>
            <person name="Du C.H."/>
            <person name="Zhou Y.H."/>
            <person name="Cheng J.X."/>
            <person name="Dai P.F."/>
            <person name="Guo W.B."/>
            <person name="Han X.H."/>
            <person name="Huang E.J."/>
            <person name="Li L.F."/>
            <person name="Wei W."/>
            <person name="Gao Y.C."/>
            <person name="Liu J.Z."/>
            <person name="Shao H.Z."/>
            <person name="Wang X."/>
            <person name="Wang C.C."/>
            <person name="Yang T.C."/>
            <person name="Huo Q.B."/>
            <person name="Li W."/>
            <person name="Chen H.Y."/>
            <person name="Chen S.E."/>
            <person name="Zhou L.G."/>
            <person name="Ni X.B."/>
            <person name="Tian J.H."/>
            <person name="Sheng Y."/>
            <person name="Liu T."/>
            <person name="Pan Y.S."/>
            <person name="Xia L.Y."/>
            <person name="Li J."/>
            <person name="Zhao F."/>
            <person name="Cao W.C."/>
        </authorList>
    </citation>
    <scope>NUCLEOTIDE SEQUENCE [LARGE SCALE GENOMIC DNA]</scope>
    <source>
        <strain evidence="7">HaeL-2018</strain>
    </source>
</reference>
<evidence type="ECO:0000313" key="7">
    <source>
        <dbReference type="EMBL" id="KAH9368388.1"/>
    </source>
</evidence>
<dbReference type="GO" id="GO:0003990">
    <property type="term" value="F:acetylcholinesterase activity"/>
    <property type="evidence" value="ECO:0007669"/>
    <property type="project" value="TreeGrafter"/>
</dbReference>
<dbReference type="InterPro" id="IPR029058">
    <property type="entry name" value="AB_hydrolase_fold"/>
</dbReference>
<feature type="signal peptide" evidence="5">
    <location>
        <begin position="1"/>
        <end position="18"/>
    </location>
</feature>
<dbReference type="GO" id="GO:0005886">
    <property type="term" value="C:plasma membrane"/>
    <property type="evidence" value="ECO:0007669"/>
    <property type="project" value="TreeGrafter"/>
</dbReference>
<dbReference type="EC" id="3.1.1.-" evidence="5"/>
<dbReference type="OrthoDB" id="19653at2759"/>
<evidence type="ECO:0000256" key="3">
    <source>
        <dbReference type="ARBA" id="ARBA00022801"/>
    </source>
</evidence>
<keyword evidence="4" id="KW-0325">Glycoprotein</keyword>
<dbReference type="PROSITE" id="PS00941">
    <property type="entry name" value="CARBOXYLESTERASE_B_2"/>
    <property type="match status" value="1"/>
</dbReference>
<evidence type="ECO:0000256" key="2">
    <source>
        <dbReference type="ARBA" id="ARBA00022487"/>
    </source>
</evidence>
<dbReference type="InterPro" id="IPR019826">
    <property type="entry name" value="Carboxylesterase_B_AS"/>
</dbReference>
<keyword evidence="2" id="KW-0719">Serine esterase</keyword>
<dbReference type="VEuPathDB" id="VectorBase:HLOH_042028"/>
<protein>
    <recommendedName>
        <fullName evidence="5">Carboxylic ester hydrolase</fullName>
        <ecNumber evidence="5">3.1.1.-</ecNumber>
    </recommendedName>
</protein>
<dbReference type="AlphaFoldDB" id="A0A9J6G222"/>
<evidence type="ECO:0000256" key="1">
    <source>
        <dbReference type="ARBA" id="ARBA00005964"/>
    </source>
</evidence>
<comment type="similarity">
    <text evidence="1 5">Belongs to the type-B carboxylesterase/lipase family.</text>
</comment>
<dbReference type="Proteomes" id="UP000821853">
    <property type="component" value="Chromosome 2"/>
</dbReference>
<proteinExistence type="inferred from homology"/>
<dbReference type="PANTHER" id="PTHR43918:SF4">
    <property type="entry name" value="CARBOXYLIC ESTER HYDROLASE"/>
    <property type="match status" value="1"/>
</dbReference>
<evidence type="ECO:0000313" key="8">
    <source>
        <dbReference type="Proteomes" id="UP000821853"/>
    </source>
</evidence>
<dbReference type="PROSITE" id="PS00122">
    <property type="entry name" value="CARBOXYLESTERASE_B_1"/>
    <property type="match status" value="1"/>
</dbReference>
<evidence type="ECO:0000259" key="6">
    <source>
        <dbReference type="Pfam" id="PF00135"/>
    </source>
</evidence>
<dbReference type="InterPro" id="IPR002018">
    <property type="entry name" value="CarbesteraseB"/>
</dbReference>
<dbReference type="GO" id="GO:0005615">
    <property type="term" value="C:extracellular space"/>
    <property type="evidence" value="ECO:0007669"/>
    <property type="project" value="TreeGrafter"/>
</dbReference>
<name>A0A9J6G222_HAELO</name>
<dbReference type="InterPro" id="IPR050654">
    <property type="entry name" value="AChE-related_enzymes"/>
</dbReference>
<keyword evidence="3 5" id="KW-0378">Hydrolase</keyword>
<sequence>MTPSYAIILCGLLAWCAAGEVPLAQTQSGLVSGKRLTVRKRQVDAFLGVPYATPPLGELRFKKPEPIRPWKGTLSATDLPRPCVQTDLPLADKLPFNYSSSNEDCLYLNIWRPAKHCAATSPKCAAKLPVVVFIHGGGFQWGDSALFLYDGSNFAPSTDTVFVTFNYRVNIFGFLSLDNELLPGNMGLWDQNLVLKWVRANIANFGGNANEVTLWGQSAGGASAGYHAISPHSKGLFKRLIMQSGTPALAILNVSHKRATRMASIANAVGCFDHNRSWAEQVSDILGCLKKVDARSLIDAVDAEKPINQFYTPTYGDEFVPGDPLSDDTWNQLNAKQLFLGHTSNEGNFLWKNIQRSSPLLESSVGEDYRFIFTLALSVMFEIPVQSGKSIINAYFGDYDEKHKKKEVLDILQDMFGDAVFNCPTLFFAEKSAQQGVETYGYIFAHLPSSSPWLNPRGPTHADDIPFMLNSLGFLNDTSKYTDVITEKAKLRLAVGAARVTPEELQLADQLQEMLSSYVRTGYVEKAMSGKKEARKI</sequence>
<organism evidence="7 8">
    <name type="scientific">Haemaphysalis longicornis</name>
    <name type="common">Bush tick</name>
    <dbReference type="NCBI Taxonomy" id="44386"/>
    <lineage>
        <taxon>Eukaryota</taxon>
        <taxon>Metazoa</taxon>
        <taxon>Ecdysozoa</taxon>
        <taxon>Arthropoda</taxon>
        <taxon>Chelicerata</taxon>
        <taxon>Arachnida</taxon>
        <taxon>Acari</taxon>
        <taxon>Parasitiformes</taxon>
        <taxon>Ixodida</taxon>
        <taxon>Ixodoidea</taxon>
        <taxon>Ixodidae</taxon>
        <taxon>Haemaphysalinae</taxon>
        <taxon>Haemaphysalis</taxon>
    </lineage>
</organism>
<dbReference type="PANTHER" id="PTHR43918">
    <property type="entry name" value="ACETYLCHOLINESTERASE"/>
    <property type="match status" value="1"/>
</dbReference>
<accession>A0A9J6G222</accession>
<feature type="chain" id="PRO_5039962768" description="Carboxylic ester hydrolase" evidence="5">
    <location>
        <begin position="19"/>
        <end position="537"/>
    </location>
</feature>
<dbReference type="Pfam" id="PF00135">
    <property type="entry name" value="COesterase"/>
    <property type="match status" value="1"/>
</dbReference>
<dbReference type="SUPFAM" id="SSF53474">
    <property type="entry name" value="alpha/beta-Hydrolases"/>
    <property type="match status" value="1"/>
</dbReference>
<dbReference type="OMA" id="PAKHCAA"/>
<feature type="domain" description="Carboxylesterase type B" evidence="6">
    <location>
        <begin position="22"/>
        <end position="522"/>
    </location>
</feature>
<dbReference type="EMBL" id="JABSTR010000004">
    <property type="protein sequence ID" value="KAH9368388.1"/>
    <property type="molecule type" value="Genomic_DNA"/>
</dbReference>
<evidence type="ECO:0000256" key="5">
    <source>
        <dbReference type="RuleBase" id="RU361235"/>
    </source>
</evidence>
<evidence type="ECO:0000256" key="4">
    <source>
        <dbReference type="ARBA" id="ARBA00023180"/>
    </source>
</evidence>
<keyword evidence="8" id="KW-1185">Reference proteome</keyword>
<dbReference type="Gene3D" id="3.40.50.1820">
    <property type="entry name" value="alpha/beta hydrolase"/>
    <property type="match status" value="1"/>
</dbReference>
<gene>
    <name evidence="7" type="ORF">HPB48_012682</name>
</gene>